<protein>
    <submittedName>
        <fullName evidence="3">Uncharacterized protein</fullName>
    </submittedName>
</protein>
<dbReference type="AlphaFoldDB" id="A0A915IMB6"/>
<keyword evidence="2" id="KW-1185">Reference proteome</keyword>
<dbReference type="Proteomes" id="UP000887565">
    <property type="component" value="Unplaced"/>
</dbReference>
<evidence type="ECO:0000256" key="1">
    <source>
        <dbReference type="SAM" id="MobiDB-lite"/>
    </source>
</evidence>
<feature type="region of interest" description="Disordered" evidence="1">
    <location>
        <begin position="1"/>
        <end position="57"/>
    </location>
</feature>
<feature type="region of interest" description="Disordered" evidence="1">
    <location>
        <begin position="77"/>
        <end position="121"/>
    </location>
</feature>
<sequence>MNKTGKERKHKKQNTGANVAQPPQIESHPQLSAFYQPLAPTPPMLIARPHGPSPLAAGCSTTVVASSANVVLPSASNAATFPSSSSSSTSQHRSSRALSIGAGSSSGLLKKTITKPKKSTDAALCPVLTDDGKKLFEIETSKMAAKNTGPSKN</sequence>
<feature type="compositionally biased region" description="Low complexity" evidence="1">
    <location>
        <begin position="77"/>
        <end position="109"/>
    </location>
</feature>
<accession>A0A915IMB6</accession>
<dbReference type="WBParaSite" id="nRc.2.0.1.t14945-RA">
    <property type="protein sequence ID" value="nRc.2.0.1.t14945-RA"/>
    <property type="gene ID" value="nRc.2.0.1.g14945"/>
</dbReference>
<reference evidence="3" key="1">
    <citation type="submission" date="2022-11" db="UniProtKB">
        <authorList>
            <consortium name="WormBaseParasite"/>
        </authorList>
    </citation>
    <scope>IDENTIFICATION</scope>
</reference>
<evidence type="ECO:0000313" key="2">
    <source>
        <dbReference type="Proteomes" id="UP000887565"/>
    </source>
</evidence>
<evidence type="ECO:0000313" key="3">
    <source>
        <dbReference type="WBParaSite" id="nRc.2.0.1.t14945-RA"/>
    </source>
</evidence>
<proteinExistence type="predicted"/>
<name>A0A915IMB6_ROMCU</name>
<feature type="compositionally biased region" description="Basic residues" evidence="1">
    <location>
        <begin position="1"/>
        <end position="13"/>
    </location>
</feature>
<organism evidence="2 3">
    <name type="scientific">Romanomermis culicivorax</name>
    <name type="common">Nematode worm</name>
    <dbReference type="NCBI Taxonomy" id="13658"/>
    <lineage>
        <taxon>Eukaryota</taxon>
        <taxon>Metazoa</taxon>
        <taxon>Ecdysozoa</taxon>
        <taxon>Nematoda</taxon>
        <taxon>Enoplea</taxon>
        <taxon>Dorylaimia</taxon>
        <taxon>Mermithida</taxon>
        <taxon>Mermithoidea</taxon>
        <taxon>Mermithidae</taxon>
        <taxon>Romanomermis</taxon>
    </lineage>
</organism>